<dbReference type="PANTHER" id="PTHR10827">
    <property type="entry name" value="RETICULOCALBIN"/>
    <property type="match status" value="1"/>
</dbReference>
<dbReference type="InterPro" id="IPR002048">
    <property type="entry name" value="EF_hand_dom"/>
</dbReference>
<dbReference type="SUPFAM" id="SSF47473">
    <property type="entry name" value="EF-hand"/>
    <property type="match status" value="2"/>
</dbReference>
<dbReference type="RefSeq" id="XP_013777077.1">
    <property type="nucleotide sequence ID" value="XM_013921623.2"/>
</dbReference>
<dbReference type="InterPro" id="IPR018247">
    <property type="entry name" value="EF_Hand_1_Ca_BS"/>
</dbReference>
<keyword evidence="4" id="KW-1185">Reference proteome</keyword>
<keyword evidence="2" id="KW-0732">Signal</keyword>
<dbReference type="PROSITE" id="PS00018">
    <property type="entry name" value="EF_HAND_1"/>
    <property type="match status" value="4"/>
</dbReference>
<feature type="chain" id="PRO_5045546274" evidence="2">
    <location>
        <begin position="21"/>
        <end position="309"/>
    </location>
</feature>
<proteinExistence type="predicted"/>
<feature type="domain" description="EF-hand" evidence="3">
    <location>
        <begin position="141"/>
        <end position="176"/>
    </location>
</feature>
<dbReference type="GeneID" id="106461770"/>
<dbReference type="SMART" id="SM00054">
    <property type="entry name" value="EFh"/>
    <property type="match status" value="3"/>
</dbReference>
<accession>A0ABM1B8P7</accession>
<feature type="domain" description="EF-hand" evidence="3">
    <location>
        <begin position="178"/>
        <end position="213"/>
    </location>
</feature>
<reference evidence="5" key="1">
    <citation type="submission" date="2025-08" db="UniProtKB">
        <authorList>
            <consortium name="RefSeq"/>
        </authorList>
    </citation>
    <scope>IDENTIFICATION</scope>
    <source>
        <tissue evidence="5">Muscle</tissue>
    </source>
</reference>
<sequence length="309" mass="36249">MDFITKRCILGAFLIIAINAQEGAHPSSQEDSSHNQQPSAEEIKKHLEHVVDSYVDRDKDGYVTVEELKDWIKFIHERGLQESVDQQWMYYEPQVEELLTWEGYNPEQKEVLTWDKYKNLTFPEYLFEETKKPEDLANLKDMLRRSERRWKLADVNGDGVLTKEEFRELLHPEESARVGEVLVLEAIEDMDSDKNNEVSLEEYMEHLKKVSGGEKEDSSWAPAQQNHFTNYLDKNKDGALNKDEVKDWILPSQDRHEGEAWHLVSMVDSDRDTKITKHDITANPQFFVGLIPSDYHMQHHSNQRTKDEF</sequence>
<dbReference type="PROSITE" id="PS50222">
    <property type="entry name" value="EF_HAND_2"/>
    <property type="match status" value="3"/>
</dbReference>
<evidence type="ECO:0000259" key="3">
    <source>
        <dbReference type="PROSITE" id="PS50222"/>
    </source>
</evidence>
<dbReference type="Proteomes" id="UP000694941">
    <property type="component" value="Unplaced"/>
</dbReference>
<protein>
    <submittedName>
        <fullName evidence="5">Calumenin-like</fullName>
    </submittedName>
</protein>
<keyword evidence="1" id="KW-0106">Calcium</keyword>
<dbReference type="InterPro" id="IPR011992">
    <property type="entry name" value="EF-hand-dom_pair"/>
</dbReference>
<name>A0ABM1B8P7_LIMPO</name>
<feature type="signal peptide" evidence="2">
    <location>
        <begin position="1"/>
        <end position="20"/>
    </location>
</feature>
<gene>
    <name evidence="5" type="primary">LOC106461770</name>
</gene>
<evidence type="ECO:0000313" key="5">
    <source>
        <dbReference type="RefSeq" id="XP_013777077.1"/>
    </source>
</evidence>
<dbReference type="Pfam" id="PF13202">
    <property type="entry name" value="EF-hand_5"/>
    <property type="match status" value="2"/>
</dbReference>
<dbReference type="Gene3D" id="1.10.238.10">
    <property type="entry name" value="EF-hand"/>
    <property type="match status" value="2"/>
</dbReference>
<dbReference type="Pfam" id="PF13499">
    <property type="entry name" value="EF-hand_7"/>
    <property type="match status" value="1"/>
</dbReference>
<evidence type="ECO:0000313" key="4">
    <source>
        <dbReference type="Proteomes" id="UP000694941"/>
    </source>
</evidence>
<organism evidence="4 5">
    <name type="scientific">Limulus polyphemus</name>
    <name type="common">Atlantic horseshoe crab</name>
    <dbReference type="NCBI Taxonomy" id="6850"/>
    <lineage>
        <taxon>Eukaryota</taxon>
        <taxon>Metazoa</taxon>
        <taxon>Ecdysozoa</taxon>
        <taxon>Arthropoda</taxon>
        <taxon>Chelicerata</taxon>
        <taxon>Merostomata</taxon>
        <taxon>Xiphosura</taxon>
        <taxon>Limulidae</taxon>
        <taxon>Limulus</taxon>
    </lineage>
</organism>
<evidence type="ECO:0000256" key="2">
    <source>
        <dbReference type="SAM" id="SignalP"/>
    </source>
</evidence>
<dbReference type="PANTHER" id="PTHR10827:SF52">
    <property type="entry name" value="IP16409P"/>
    <property type="match status" value="1"/>
</dbReference>
<feature type="domain" description="EF-hand" evidence="3">
    <location>
        <begin position="55"/>
        <end position="78"/>
    </location>
</feature>
<evidence type="ECO:0000256" key="1">
    <source>
        <dbReference type="ARBA" id="ARBA00022837"/>
    </source>
</evidence>